<organism evidence="2 3">
    <name type="scientific">Sphingomonas psychrolutea</name>
    <dbReference type="NCBI Taxonomy" id="1259676"/>
    <lineage>
        <taxon>Bacteria</taxon>
        <taxon>Pseudomonadati</taxon>
        <taxon>Pseudomonadota</taxon>
        <taxon>Alphaproteobacteria</taxon>
        <taxon>Sphingomonadales</taxon>
        <taxon>Sphingomonadaceae</taxon>
        <taxon>Sphingomonas</taxon>
    </lineage>
</organism>
<reference evidence="3" key="1">
    <citation type="journal article" date="2019" name="Int. J. Syst. Evol. Microbiol.">
        <title>The Global Catalogue of Microorganisms (GCM) 10K type strain sequencing project: providing services to taxonomists for standard genome sequencing and annotation.</title>
        <authorList>
            <consortium name="The Broad Institute Genomics Platform"/>
            <consortium name="The Broad Institute Genome Sequencing Center for Infectious Disease"/>
            <person name="Wu L."/>
            <person name="Ma J."/>
        </authorList>
    </citation>
    <scope>NUCLEOTIDE SEQUENCE [LARGE SCALE GENOMIC DNA]</scope>
    <source>
        <strain evidence="3">NBRC 109639</strain>
    </source>
</reference>
<evidence type="ECO:0000256" key="1">
    <source>
        <dbReference type="SAM" id="MobiDB-lite"/>
    </source>
</evidence>
<evidence type="ECO:0000313" key="2">
    <source>
        <dbReference type="EMBL" id="GLT06784.1"/>
    </source>
</evidence>
<proteinExistence type="predicted"/>
<comment type="caution">
    <text evidence="2">The sequence shown here is derived from an EMBL/GenBank/DDBJ whole genome shotgun (WGS) entry which is preliminary data.</text>
</comment>
<dbReference type="Proteomes" id="UP001157117">
    <property type="component" value="Unassembled WGS sequence"/>
</dbReference>
<dbReference type="EMBL" id="BSPT01000074">
    <property type="protein sequence ID" value="GLT06784.1"/>
    <property type="molecule type" value="Genomic_DNA"/>
</dbReference>
<feature type="compositionally biased region" description="Polar residues" evidence="1">
    <location>
        <begin position="49"/>
        <end position="58"/>
    </location>
</feature>
<name>A0ABQ6EH26_9SPHN</name>
<feature type="region of interest" description="Disordered" evidence="1">
    <location>
        <begin position="1"/>
        <end position="23"/>
    </location>
</feature>
<accession>A0ABQ6EH26</accession>
<evidence type="ECO:0000313" key="3">
    <source>
        <dbReference type="Proteomes" id="UP001157117"/>
    </source>
</evidence>
<dbReference type="RefSeq" id="WP_162708260.1">
    <property type="nucleotide sequence ID" value="NZ_BSPT01000074.1"/>
</dbReference>
<sequence length="83" mass="9389">MSISDSVPHRKTSRSRQTTSETLDLNGRPFVVVKKPSKDLWPLLHPTGQAGNPRTQTGKPEISDDEKDASVFRSWAMPEWELK</sequence>
<feature type="region of interest" description="Disordered" evidence="1">
    <location>
        <begin position="41"/>
        <end position="83"/>
    </location>
</feature>
<gene>
    <name evidence="2" type="ORF">GCM10007926_37220</name>
</gene>
<protein>
    <submittedName>
        <fullName evidence="2">Uncharacterized protein</fullName>
    </submittedName>
</protein>
<keyword evidence="3" id="KW-1185">Reference proteome</keyword>